<name>A0A8H7XVN1_PSICU</name>
<dbReference type="PANTHER" id="PTHR48081:SF31">
    <property type="entry name" value="STERYL ACETYL HYDROLASE MUG81-RELATED"/>
    <property type="match status" value="1"/>
</dbReference>
<sequence length="363" mass="40364">MTGTTLPRNKLSIKDHLKIAAVLAPTPMILSIALIKSLFTEDGRAKSWKRVVIDSVIAWLVSHVNRRQVRGVFGETGAVYRDFVKAKRLTPEVEELGYDSRLFWLGPRKSERVILYMHGGAFLFGAFPSTPYFWTHIRDVIANNGKEVDVAMLNYTLVPDAMFPTQLKQAVLAIQHLISTGIKPENIQLAGDSAGGVLIHEVLSHMLHPVPDVPSLVLSAPLGGAYLMSPACSLKDSPLLRSNQGRGDIITTPTVIYWGSKLFEGVPEFGIPYLEGNSAPEDWFKGVDKVVKRILISAGDAEIFRDAIIKYTKTIEKHHKDVTFFLEKHGVHDDPFLLFLVGEPNRGKLTPFIIDWLDKGFNA</sequence>
<dbReference type="PANTHER" id="PTHR48081">
    <property type="entry name" value="AB HYDROLASE SUPERFAMILY PROTEIN C4A8.06C"/>
    <property type="match status" value="1"/>
</dbReference>
<dbReference type="AlphaFoldDB" id="A0A8H7XVN1"/>
<dbReference type="SUPFAM" id="SSF53474">
    <property type="entry name" value="alpha/beta-Hydrolases"/>
    <property type="match status" value="1"/>
</dbReference>
<dbReference type="InterPro" id="IPR013094">
    <property type="entry name" value="AB_hydrolase_3"/>
</dbReference>
<evidence type="ECO:0000256" key="1">
    <source>
        <dbReference type="ARBA" id="ARBA00022801"/>
    </source>
</evidence>
<reference evidence="3" key="1">
    <citation type="submission" date="2021-02" db="EMBL/GenBank/DDBJ databases">
        <title>Psilocybe cubensis genome.</title>
        <authorList>
            <person name="Mckernan K.J."/>
            <person name="Crawford S."/>
            <person name="Trippe A."/>
            <person name="Kane L.T."/>
            <person name="Mclaughlin S."/>
        </authorList>
    </citation>
    <scope>NUCLEOTIDE SEQUENCE [LARGE SCALE GENOMIC DNA]</scope>
    <source>
        <strain evidence="3">MGC-MH-2018</strain>
    </source>
</reference>
<dbReference type="GO" id="GO:0016787">
    <property type="term" value="F:hydrolase activity"/>
    <property type="evidence" value="ECO:0007669"/>
    <property type="project" value="UniProtKB-KW"/>
</dbReference>
<dbReference type="EMBL" id="JAFIQS010000007">
    <property type="protein sequence ID" value="KAG5167667.1"/>
    <property type="molecule type" value="Genomic_DNA"/>
</dbReference>
<accession>A0A8H7XVN1</accession>
<protein>
    <recommendedName>
        <fullName evidence="2">Alpha/beta hydrolase fold-3 domain-containing protein</fullName>
    </recommendedName>
</protein>
<gene>
    <name evidence="3" type="ORF">JR316_008019</name>
</gene>
<dbReference type="InterPro" id="IPR050300">
    <property type="entry name" value="GDXG_lipolytic_enzyme"/>
</dbReference>
<feature type="domain" description="Alpha/beta hydrolase fold-3" evidence="2">
    <location>
        <begin position="114"/>
        <end position="333"/>
    </location>
</feature>
<organism evidence="3">
    <name type="scientific">Psilocybe cubensis</name>
    <name type="common">Psychedelic mushroom</name>
    <name type="synonym">Stropharia cubensis</name>
    <dbReference type="NCBI Taxonomy" id="181762"/>
    <lineage>
        <taxon>Eukaryota</taxon>
        <taxon>Fungi</taxon>
        <taxon>Dikarya</taxon>
        <taxon>Basidiomycota</taxon>
        <taxon>Agaricomycotina</taxon>
        <taxon>Agaricomycetes</taxon>
        <taxon>Agaricomycetidae</taxon>
        <taxon>Agaricales</taxon>
        <taxon>Agaricineae</taxon>
        <taxon>Strophariaceae</taxon>
        <taxon>Psilocybe</taxon>
    </lineage>
</organism>
<dbReference type="Gene3D" id="3.40.50.1820">
    <property type="entry name" value="alpha/beta hydrolase"/>
    <property type="match status" value="1"/>
</dbReference>
<evidence type="ECO:0000259" key="2">
    <source>
        <dbReference type="Pfam" id="PF07859"/>
    </source>
</evidence>
<comment type="caution">
    <text evidence="3">The sequence shown here is derived from an EMBL/GenBank/DDBJ whole genome shotgun (WGS) entry which is preliminary data.</text>
</comment>
<dbReference type="Pfam" id="PF07859">
    <property type="entry name" value="Abhydrolase_3"/>
    <property type="match status" value="1"/>
</dbReference>
<keyword evidence="1" id="KW-0378">Hydrolase</keyword>
<dbReference type="InterPro" id="IPR029058">
    <property type="entry name" value="AB_hydrolase_fold"/>
</dbReference>
<proteinExistence type="predicted"/>
<evidence type="ECO:0000313" key="3">
    <source>
        <dbReference type="EMBL" id="KAG5167667.1"/>
    </source>
</evidence>